<evidence type="ECO:0000313" key="4">
    <source>
        <dbReference type="Proteomes" id="UP000094285"/>
    </source>
</evidence>
<dbReference type="Gene3D" id="3.10.120.10">
    <property type="entry name" value="Cytochrome b5-like heme/steroid binding domain"/>
    <property type="match status" value="1"/>
</dbReference>
<dbReference type="SMART" id="SM01117">
    <property type="entry name" value="Cyt-b5"/>
    <property type="match status" value="1"/>
</dbReference>
<evidence type="ECO:0000313" key="3">
    <source>
        <dbReference type="EMBL" id="ODV79833.1"/>
    </source>
</evidence>
<accession>A0A1E4SK03</accession>
<dbReference type="GeneID" id="30985704"/>
<dbReference type="InterPro" id="IPR050577">
    <property type="entry name" value="MAPR/NEUFC/NENF-like"/>
</dbReference>
<keyword evidence="4" id="KW-1185">Reference proteome</keyword>
<dbReference type="AlphaFoldDB" id="A0A1E4SK03"/>
<dbReference type="STRING" id="984487.A0A1E4SK03"/>
<dbReference type="Proteomes" id="UP000094285">
    <property type="component" value="Unassembled WGS sequence"/>
</dbReference>
<sequence>MSELTEAEVYNQDVDIHTLPIYTRSQLADYDGIKDPHIYVAIRGYIYDVTANANSYGPGKGYHKLVGKDVSRLLGLNRLVLAETDENTWNTDDFDDKQNQAVDNWVAFFRKRYRIIGVVVHHQR</sequence>
<reference evidence="4" key="1">
    <citation type="submission" date="2016-05" db="EMBL/GenBank/DDBJ databases">
        <title>Comparative genomics of biotechnologically important yeasts.</title>
        <authorList>
            <consortium name="DOE Joint Genome Institute"/>
            <person name="Riley R."/>
            <person name="Haridas S."/>
            <person name="Wolfe K.H."/>
            <person name="Lopes M.R."/>
            <person name="Hittinger C.T."/>
            <person name="Goker M."/>
            <person name="Salamov A."/>
            <person name="Wisecaver J."/>
            <person name="Long T.M."/>
            <person name="Aerts A.L."/>
            <person name="Barry K."/>
            <person name="Choi C."/>
            <person name="Clum A."/>
            <person name="Coughlan A.Y."/>
            <person name="Deshpande S."/>
            <person name="Douglass A.P."/>
            <person name="Hanson S.J."/>
            <person name="Klenk H.-P."/>
            <person name="Labutti K."/>
            <person name="Lapidus A."/>
            <person name="Lindquist E."/>
            <person name="Lipzen A."/>
            <person name="Meier-Kolthoff J.P."/>
            <person name="Ohm R.A."/>
            <person name="Otillar R.P."/>
            <person name="Pangilinan J."/>
            <person name="Peng Y."/>
            <person name="Rokas A."/>
            <person name="Rosa C.A."/>
            <person name="Scheuner C."/>
            <person name="Sibirny A.A."/>
            <person name="Slot J.C."/>
            <person name="Stielow J.B."/>
            <person name="Sun H."/>
            <person name="Kurtzman C.P."/>
            <person name="Blackwell M."/>
            <person name="Grigoriev I.V."/>
            <person name="Jeffries T.W."/>
        </authorList>
    </citation>
    <scope>NUCLEOTIDE SEQUENCE [LARGE SCALE GENOMIC DNA]</scope>
    <source>
        <strain evidence="4">NRRL Y-17324</strain>
    </source>
</reference>
<dbReference type="Pfam" id="PF00173">
    <property type="entry name" value="Cyt-b5"/>
    <property type="match status" value="1"/>
</dbReference>
<dbReference type="GO" id="GO:0016020">
    <property type="term" value="C:membrane"/>
    <property type="evidence" value="ECO:0007669"/>
    <property type="project" value="TreeGrafter"/>
</dbReference>
<dbReference type="EMBL" id="KV453911">
    <property type="protein sequence ID" value="ODV79833.1"/>
    <property type="molecule type" value="Genomic_DNA"/>
</dbReference>
<comment type="similarity">
    <text evidence="1">Belongs to the cytochrome b5 family. MAPR subfamily.</text>
</comment>
<name>A0A1E4SK03_9ASCO</name>
<dbReference type="RefSeq" id="XP_020064955.1">
    <property type="nucleotide sequence ID" value="XM_020211568.1"/>
</dbReference>
<dbReference type="SUPFAM" id="SSF55856">
    <property type="entry name" value="Cytochrome b5-like heme/steroid binding domain"/>
    <property type="match status" value="1"/>
</dbReference>
<gene>
    <name evidence="3" type="ORF">CANTADRAFT_89458</name>
</gene>
<dbReference type="GO" id="GO:0012505">
    <property type="term" value="C:endomembrane system"/>
    <property type="evidence" value="ECO:0007669"/>
    <property type="project" value="TreeGrafter"/>
</dbReference>
<dbReference type="PANTHER" id="PTHR10281">
    <property type="entry name" value="MEMBRANE-ASSOCIATED PROGESTERONE RECEPTOR COMPONENT-RELATED"/>
    <property type="match status" value="1"/>
</dbReference>
<feature type="domain" description="Cytochrome b5 heme-binding" evidence="2">
    <location>
        <begin position="22"/>
        <end position="120"/>
    </location>
</feature>
<evidence type="ECO:0000256" key="1">
    <source>
        <dbReference type="ARBA" id="ARBA00038357"/>
    </source>
</evidence>
<protein>
    <submittedName>
        <fullName evidence="3">Cytochrome b5</fullName>
    </submittedName>
</protein>
<dbReference type="InterPro" id="IPR001199">
    <property type="entry name" value="Cyt_B5-like_heme/steroid-bd"/>
</dbReference>
<dbReference type="InterPro" id="IPR036400">
    <property type="entry name" value="Cyt_B5-like_heme/steroid_sf"/>
</dbReference>
<organism evidence="3 4">
    <name type="scientific">Suhomyces tanzawaensis NRRL Y-17324</name>
    <dbReference type="NCBI Taxonomy" id="984487"/>
    <lineage>
        <taxon>Eukaryota</taxon>
        <taxon>Fungi</taxon>
        <taxon>Dikarya</taxon>
        <taxon>Ascomycota</taxon>
        <taxon>Saccharomycotina</taxon>
        <taxon>Pichiomycetes</taxon>
        <taxon>Debaryomycetaceae</taxon>
        <taxon>Suhomyces</taxon>
    </lineage>
</organism>
<dbReference type="PANTHER" id="PTHR10281:SF76">
    <property type="entry name" value="CALCUTTA CUP-RELATED"/>
    <property type="match status" value="1"/>
</dbReference>
<evidence type="ECO:0000259" key="2">
    <source>
        <dbReference type="SMART" id="SM01117"/>
    </source>
</evidence>
<dbReference type="OrthoDB" id="899at2759"/>
<proteinExistence type="inferred from homology"/>